<feature type="domain" description="Protein CR006 P-loop" evidence="2">
    <location>
        <begin position="3"/>
        <end position="114"/>
    </location>
</feature>
<dbReference type="Proteomes" id="UP000323824">
    <property type="component" value="Chromosome"/>
</dbReference>
<gene>
    <name evidence="3" type="ORF">EW093_16720</name>
</gene>
<evidence type="ECO:0000259" key="2">
    <source>
        <dbReference type="Pfam" id="PF13166"/>
    </source>
</evidence>
<protein>
    <recommendedName>
        <fullName evidence="2">Protein CR006 P-loop domain-containing protein</fullName>
    </recommendedName>
</protein>
<dbReference type="InterPro" id="IPR027417">
    <property type="entry name" value="P-loop_NTPase"/>
</dbReference>
<dbReference type="OrthoDB" id="9795565at2"/>
<sequence>MKKEYEELYEKYELVEQEINEKLGRIEELKSQTKDEKKGADQVNKYLNNYFGHNSLKLEHEEGEGNYRFVIKRGDHVAYNLSEGESSLISFCYFMAKLEEIETKDKKLIIWIDDVDSRFKIA</sequence>
<feature type="coiled-coil region" evidence="1">
    <location>
        <begin position="2"/>
        <end position="32"/>
    </location>
</feature>
<name>A0A5C1QIW2_9SPIO</name>
<accession>A0A5C1QIW2</accession>
<evidence type="ECO:0000313" key="3">
    <source>
        <dbReference type="EMBL" id="QEN06416.1"/>
    </source>
</evidence>
<dbReference type="InterPro" id="IPR026866">
    <property type="entry name" value="CR006_AAA"/>
</dbReference>
<organism evidence="3 4">
    <name type="scientific">Thiospirochaeta perfilievii</name>
    <dbReference type="NCBI Taxonomy" id="252967"/>
    <lineage>
        <taxon>Bacteria</taxon>
        <taxon>Pseudomonadati</taxon>
        <taxon>Spirochaetota</taxon>
        <taxon>Spirochaetia</taxon>
        <taxon>Spirochaetales</taxon>
        <taxon>Spirochaetaceae</taxon>
        <taxon>Thiospirochaeta</taxon>
    </lineage>
</organism>
<keyword evidence="4" id="KW-1185">Reference proteome</keyword>
<dbReference type="AlphaFoldDB" id="A0A5C1QIW2"/>
<dbReference type="EMBL" id="CP035807">
    <property type="protein sequence ID" value="QEN06416.1"/>
    <property type="molecule type" value="Genomic_DNA"/>
</dbReference>
<evidence type="ECO:0000313" key="4">
    <source>
        <dbReference type="Proteomes" id="UP000323824"/>
    </source>
</evidence>
<keyword evidence="1" id="KW-0175">Coiled coil</keyword>
<dbReference type="Gene3D" id="3.40.50.300">
    <property type="entry name" value="P-loop containing nucleotide triphosphate hydrolases"/>
    <property type="match status" value="1"/>
</dbReference>
<dbReference type="KEGG" id="sper:EW093_16720"/>
<proteinExistence type="predicted"/>
<dbReference type="Pfam" id="PF13166">
    <property type="entry name" value="AAA_13"/>
    <property type="match status" value="1"/>
</dbReference>
<reference evidence="3 4" key="1">
    <citation type="submission" date="2019-02" db="EMBL/GenBank/DDBJ databases">
        <authorList>
            <person name="Fomenkov A."/>
            <person name="Dubinina G."/>
            <person name="Grabovich M."/>
            <person name="Vincze T."/>
            <person name="Roberts R.J."/>
        </authorList>
    </citation>
    <scope>NUCLEOTIDE SEQUENCE [LARGE SCALE GENOMIC DNA]</scope>
    <source>
        <strain evidence="3 4">P</strain>
    </source>
</reference>
<dbReference type="RefSeq" id="WP_149569642.1">
    <property type="nucleotide sequence ID" value="NZ_CP035807.1"/>
</dbReference>
<evidence type="ECO:0000256" key="1">
    <source>
        <dbReference type="SAM" id="Coils"/>
    </source>
</evidence>
<reference evidence="3 4" key="2">
    <citation type="submission" date="2019-09" db="EMBL/GenBank/DDBJ databases">
        <title>Complete Genome Sequence and Methylome Analysis of free living Spirochaetas.</title>
        <authorList>
            <person name="Leshcheva N."/>
            <person name="Mikheeva N."/>
        </authorList>
    </citation>
    <scope>NUCLEOTIDE SEQUENCE [LARGE SCALE GENOMIC DNA]</scope>
    <source>
        <strain evidence="3 4">P</strain>
    </source>
</reference>